<dbReference type="STRING" id="553385.GCA_000591415_01691"/>
<dbReference type="InterPro" id="IPR050298">
    <property type="entry name" value="Gram-neg_bact_OMP"/>
</dbReference>
<evidence type="ECO:0000256" key="3">
    <source>
        <dbReference type="ARBA" id="ARBA00023136"/>
    </source>
</evidence>
<comment type="caution">
    <text evidence="6">The sequence shown here is derived from an EMBL/GenBank/DDBJ whole genome shotgun (WGS) entry which is preliminary data.</text>
</comment>
<evidence type="ECO:0000256" key="1">
    <source>
        <dbReference type="ARBA" id="ARBA00004571"/>
    </source>
</evidence>
<evidence type="ECO:0000256" key="2">
    <source>
        <dbReference type="ARBA" id="ARBA00022729"/>
    </source>
</evidence>
<keyword evidence="3" id="KW-0472">Membrane</keyword>
<dbReference type="Pfam" id="PF13609">
    <property type="entry name" value="Porin_4"/>
    <property type="match status" value="1"/>
</dbReference>
<dbReference type="SUPFAM" id="SSF56935">
    <property type="entry name" value="Porins"/>
    <property type="match status" value="1"/>
</dbReference>
<dbReference type="EMBL" id="VNFH01000010">
    <property type="protein sequence ID" value="TVU68299.1"/>
    <property type="molecule type" value="Genomic_DNA"/>
</dbReference>
<comment type="subcellular location">
    <subcellularLocation>
        <location evidence="1">Cell outer membrane</location>
        <topology evidence="1">Multi-pass membrane protein</topology>
    </subcellularLocation>
</comment>
<sequence>MMHNTTKASIPTLTLTPSRLRRIWQTGLLGTGLLAMASPSQAFDVYKTDTDRVEFSGRLSAYAVFQDGKDDEIYNGGSRVRLIHEHQFQQGWSSIIRAEWGVDPWFKDGTDAHYKRMLYAGVAHDKWGRFTAGKQYGPWYDMIAVNTDWFWINGGEASGTFEGRNGDGGLHGTGRPDNSLYWKKDFGQFTTGVMYQLGHDGKHGNDSPVFQNGVIVTDDNGLPVMERELSGYERDYSYETALNWQPNEDVTIGGVYHHTELSDYDNNGASENGDIDAWLLGGHWSPGNWYIALVGGEYRNHIAGSTLDSSEAFVDKARGVEFITHYSFKNLVPGSDAIEVYAGLNHLKDTDSEARYAYQILGSAWLIDDFVFSAEYRFDNSRQSDGSKYSEERDQVMVLARYDF</sequence>
<dbReference type="InterPro" id="IPR023614">
    <property type="entry name" value="Porin_dom_sf"/>
</dbReference>
<feature type="signal peptide" evidence="4">
    <location>
        <begin position="1"/>
        <end position="42"/>
    </location>
</feature>
<evidence type="ECO:0000259" key="5">
    <source>
        <dbReference type="Pfam" id="PF13609"/>
    </source>
</evidence>
<keyword evidence="2 4" id="KW-0732">Signal</keyword>
<dbReference type="GO" id="GO:0009279">
    <property type="term" value="C:cell outer membrane"/>
    <property type="evidence" value="ECO:0007669"/>
    <property type="project" value="UniProtKB-SubCell"/>
</dbReference>
<dbReference type="PANTHER" id="PTHR34501">
    <property type="entry name" value="PROTEIN YDDL-RELATED"/>
    <property type="match status" value="1"/>
</dbReference>
<evidence type="ECO:0000313" key="6">
    <source>
        <dbReference type="EMBL" id="TVU68299.1"/>
    </source>
</evidence>
<gene>
    <name evidence="6" type="ORF">FQP86_13935</name>
</gene>
<dbReference type="CDD" id="cd00342">
    <property type="entry name" value="gram_neg_porins"/>
    <property type="match status" value="1"/>
</dbReference>
<evidence type="ECO:0000256" key="4">
    <source>
        <dbReference type="SAM" id="SignalP"/>
    </source>
</evidence>
<proteinExistence type="predicted"/>
<feature type="domain" description="Porin" evidence="5">
    <location>
        <begin position="33"/>
        <end position="303"/>
    </location>
</feature>
<keyword evidence="7" id="KW-1185">Reference proteome</keyword>
<dbReference type="Proteomes" id="UP000319941">
    <property type="component" value="Unassembled WGS sequence"/>
</dbReference>
<dbReference type="Gene3D" id="2.40.160.10">
    <property type="entry name" value="Porin"/>
    <property type="match status" value="1"/>
</dbReference>
<dbReference type="InterPro" id="IPR033900">
    <property type="entry name" value="Gram_neg_porin_domain"/>
</dbReference>
<dbReference type="PANTHER" id="PTHR34501:SF2">
    <property type="entry name" value="OUTER MEMBRANE PORIN F-RELATED"/>
    <property type="match status" value="1"/>
</dbReference>
<evidence type="ECO:0000313" key="7">
    <source>
        <dbReference type="Proteomes" id="UP000319941"/>
    </source>
</evidence>
<accession>A0A558HGP3</accession>
<reference evidence="6 7" key="1">
    <citation type="submission" date="2019-07" db="EMBL/GenBank/DDBJ databases">
        <title>Diversity of Bacteria from Kongsfjorden, Arctic.</title>
        <authorList>
            <person name="Yu Y."/>
        </authorList>
    </citation>
    <scope>NUCLEOTIDE SEQUENCE [LARGE SCALE GENOMIC DNA]</scope>
    <source>
        <strain evidence="6 7">SM1923</strain>
    </source>
</reference>
<dbReference type="GO" id="GO:0015288">
    <property type="term" value="F:porin activity"/>
    <property type="evidence" value="ECO:0007669"/>
    <property type="project" value="InterPro"/>
</dbReference>
<organism evidence="6 7">
    <name type="scientific">Cobetia crustatorum</name>
    <dbReference type="NCBI Taxonomy" id="553385"/>
    <lineage>
        <taxon>Bacteria</taxon>
        <taxon>Pseudomonadati</taxon>
        <taxon>Pseudomonadota</taxon>
        <taxon>Gammaproteobacteria</taxon>
        <taxon>Oceanospirillales</taxon>
        <taxon>Halomonadaceae</taxon>
        <taxon>Cobetia</taxon>
    </lineage>
</organism>
<feature type="chain" id="PRO_5021967943" evidence="4">
    <location>
        <begin position="43"/>
        <end position="404"/>
    </location>
</feature>
<dbReference type="AlphaFoldDB" id="A0A558HGP3"/>
<dbReference type="OrthoDB" id="784582at2"/>
<protein>
    <submittedName>
        <fullName evidence="6">Porin</fullName>
    </submittedName>
</protein>
<name>A0A558HGP3_9GAMM</name>